<name>A0A392RAW1_9FABA</name>
<evidence type="ECO:0000313" key="2">
    <source>
        <dbReference type="Proteomes" id="UP000265520"/>
    </source>
</evidence>
<organism evidence="1 2">
    <name type="scientific">Trifolium medium</name>
    <dbReference type="NCBI Taxonomy" id="97028"/>
    <lineage>
        <taxon>Eukaryota</taxon>
        <taxon>Viridiplantae</taxon>
        <taxon>Streptophyta</taxon>
        <taxon>Embryophyta</taxon>
        <taxon>Tracheophyta</taxon>
        <taxon>Spermatophyta</taxon>
        <taxon>Magnoliopsida</taxon>
        <taxon>eudicotyledons</taxon>
        <taxon>Gunneridae</taxon>
        <taxon>Pentapetalae</taxon>
        <taxon>rosids</taxon>
        <taxon>fabids</taxon>
        <taxon>Fabales</taxon>
        <taxon>Fabaceae</taxon>
        <taxon>Papilionoideae</taxon>
        <taxon>50 kb inversion clade</taxon>
        <taxon>NPAAA clade</taxon>
        <taxon>Hologalegina</taxon>
        <taxon>IRL clade</taxon>
        <taxon>Trifolieae</taxon>
        <taxon>Trifolium</taxon>
    </lineage>
</organism>
<protein>
    <submittedName>
        <fullName evidence="1">Uncharacterized protein</fullName>
    </submittedName>
</protein>
<evidence type="ECO:0000313" key="1">
    <source>
        <dbReference type="EMBL" id="MCI33721.1"/>
    </source>
</evidence>
<reference evidence="1 2" key="1">
    <citation type="journal article" date="2018" name="Front. Plant Sci.">
        <title>Red Clover (Trifolium pratense) and Zigzag Clover (T. medium) - A Picture of Genomic Similarities and Differences.</title>
        <authorList>
            <person name="Dluhosova J."/>
            <person name="Istvanek J."/>
            <person name="Nedelnik J."/>
            <person name="Repkova J."/>
        </authorList>
    </citation>
    <scope>NUCLEOTIDE SEQUENCE [LARGE SCALE GENOMIC DNA]</scope>
    <source>
        <strain evidence="2">cv. 10/8</strain>
        <tissue evidence="1">Leaf</tissue>
    </source>
</reference>
<accession>A0A392RAW1</accession>
<proteinExistence type="predicted"/>
<comment type="caution">
    <text evidence="1">The sequence shown here is derived from an EMBL/GenBank/DDBJ whole genome shotgun (WGS) entry which is preliminary data.</text>
</comment>
<dbReference type="Proteomes" id="UP000265520">
    <property type="component" value="Unassembled WGS sequence"/>
</dbReference>
<sequence length="83" mass="8902">DAETQEKLFNLNLLQVSGAGAGAFRSGWSALTTMLILGLNSASYCTHSAATAASCMINDIHCYNRAQNRRSKAHPRVITCVCV</sequence>
<dbReference type="EMBL" id="LXQA010206871">
    <property type="protein sequence ID" value="MCI33721.1"/>
    <property type="molecule type" value="Genomic_DNA"/>
</dbReference>
<keyword evidence="2" id="KW-1185">Reference proteome</keyword>
<dbReference type="AlphaFoldDB" id="A0A392RAW1"/>
<feature type="non-terminal residue" evidence="1">
    <location>
        <position position="1"/>
    </location>
</feature>